<dbReference type="InterPro" id="IPR023772">
    <property type="entry name" value="DNA-bd_HTH_TetR-type_CS"/>
</dbReference>
<dbReference type="SUPFAM" id="SSF46689">
    <property type="entry name" value="Homeodomain-like"/>
    <property type="match status" value="1"/>
</dbReference>
<feature type="domain" description="HTH tetR-type" evidence="5">
    <location>
        <begin position="11"/>
        <end position="71"/>
    </location>
</feature>
<accession>A0ABP4EUI9</accession>
<evidence type="ECO:0000256" key="3">
    <source>
        <dbReference type="ARBA" id="ARBA00023163"/>
    </source>
</evidence>
<dbReference type="PROSITE" id="PS01081">
    <property type="entry name" value="HTH_TETR_1"/>
    <property type="match status" value="1"/>
</dbReference>
<gene>
    <name evidence="6" type="ORF">GCM10009606_05380</name>
</gene>
<dbReference type="PANTHER" id="PTHR30055">
    <property type="entry name" value="HTH-TYPE TRANSCRIPTIONAL REGULATOR RUTR"/>
    <property type="match status" value="1"/>
</dbReference>
<evidence type="ECO:0000313" key="7">
    <source>
        <dbReference type="Proteomes" id="UP001499979"/>
    </source>
</evidence>
<dbReference type="InterPro" id="IPR050109">
    <property type="entry name" value="HTH-type_TetR-like_transc_reg"/>
</dbReference>
<dbReference type="RefSeq" id="WP_343905414.1">
    <property type="nucleotide sequence ID" value="NZ_BAAAJE010000002.1"/>
</dbReference>
<dbReference type="PROSITE" id="PS50977">
    <property type="entry name" value="HTH_TETR_2"/>
    <property type="match status" value="1"/>
</dbReference>
<feature type="DNA-binding region" description="H-T-H motif" evidence="4">
    <location>
        <begin position="34"/>
        <end position="53"/>
    </location>
</feature>
<keyword evidence="1" id="KW-0805">Transcription regulation</keyword>
<dbReference type="Gene3D" id="1.10.10.60">
    <property type="entry name" value="Homeodomain-like"/>
    <property type="match status" value="1"/>
</dbReference>
<dbReference type="Proteomes" id="UP001499979">
    <property type="component" value="Unassembled WGS sequence"/>
</dbReference>
<evidence type="ECO:0000256" key="1">
    <source>
        <dbReference type="ARBA" id="ARBA00023015"/>
    </source>
</evidence>
<comment type="caution">
    <text evidence="6">The sequence shown here is derived from an EMBL/GenBank/DDBJ whole genome shotgun (WGS) entry which is preliminary data.</text>
</comment>
<dbReference type="EMBL" id="BAAAJE010000002">
    <property type="protein sequence ID" value="GAA1128620.1"/>
    <property type="molecule type" value="Genomic_DNA"/>
</dbReference>
<reference evidence="7" key="1">
    <citation type="journal article" date="2019" name="Int. J. Syst. Evol. Microbiol.">
        <title>The Global Catalogue of Microorganisms (GCM) 10K type strain sequencing project: providing services to taxonomists for standard genome sequencing and annotation.</title>
        <authorList>
            <consortium name="The Broad Institute Genomics Platform"/>
            <consortium name="The Broad Institute Genome Sequencing Center for Infectious Disease"/>
            <person name="Wu L."/>
            <person name="Ma J."/>
        </authorList>
    </citation>
    <scope>NUCLEOTIDE SEQUENCE [LARGE SCALE GENOMIC DNA]</scope>
    <source>
        <strain evidence="7">JCM 11813</strain>
    </source>
</reference>
<evidence type="ECO:0000256" key="4">
    <source>
        <dbReference type="PROSITE-ProRule" id="PRU00335"/>
    </source>
</evidence>
<dbReference type="InterPro" id="IPR009057">
    <property type="entry name" value="Homeodomain-like_sf"/>
</dbReference>
<keyword evidence="3" id="KW-0804">Transcription</keyword>
<evidence type="ECO:0000259" key="5">
    <source>
        <dbReference type="PROSITE" id="PS50977"/>
    </source>
</evidence>
<keyword evidence="2 4" id="KW-0238">DNA-binding</keyword>
<keyword evidence="7" id="KW-1185">Reference proteome</keyword>
<proteinExistence type="predicted"/>
<dbReference type="Pfam" id="PF17754">
    <property type="entry name" value="TetR_C_14"/>
    <property type="match status" value="1"/>
</dbReference>
<dbReference type="InterPro" id="IPR001647">
    <property type="entry name" value="HTH_TetR"/>
</dbReference>
<sequence>MTEGRRERHKADTRRALEEAALRRFAAEGYDATSVGAIAADAGVSARTFFRYFATKDEVLDMGRLERQGELRAVVAAASGTGSAVVRAAVLHLAEGFAGDRERIALRQRAAATSPVLRGRLFDTFASWEHALASALTARGAADADVLAAAGIAVFRVATASWVDRGGSLPDLVGRGFDALGSSA</sequence>
<protein>
    <submittedName>
        <fullName evidence="6">TetR family transcriptional regulator</fullName>
    </submittedName>
</protein>
<dbReference type="PRINTS" id="PR00455">
    <property type="entry name" value="HTHTETR"/>
</dbReference>
<evidence type="ECO:0000313" key="6">
    <source>
        <dbReference type="EMBL" id="GAA1128620.1"/>
    </source>
</evidence>
<dbReference type="Gene3D" id="1.10.357.10">
    <property type="entry name" value="Tetracycline Repressor, domain 2"/>
    <property type="match status" value="1"/>
</dbReference>
<dbReference type="InterPro" id="IPR041347">
    <property type="entry name" value="MftR_C"/>
</dbReference>
<dbReference type="Pfam" id="PF00440">
    <property type="entry name" value="TetR_N"/>
    <property type="match status" value="1"/>
</dbReference>
<evidence type="ECO:0000256" key="2">
    <source>
        <dbReference type="ARBA" id="ARBA00023125"/>
    </source>
</evidence>
<organism evidence="6 7">
    <name type="scientific">Nocardioides aquiterrae</name>
    <dbReference type="NCBI Taxonomy" id="203799"/>
    <lineage>
        <taxon>Bacteria</taxon>
        <taxon>Bacillati</taxon>
        <taxon>Actinomycetota</taxon>
        <taxon>Actinomycetes</taxon>
        <taxon>Propionibacteriales</taxon>
        <taxon>Nocardioidaceae</taxon>
        <taxon>Nocardioides</taxon>
    </lineage>
</organism>
<name>A0ABP4EUI9_9ACTN</name>
<dbReference type="PANTHER" id="PTHR30055:SF238">
    <property type="entry name" value="MYCOFACTOCIN BIOSYNTHESIS TRANSCRIPTIONAL REGULATOR MFTR-RELATED"/>
    <property type="match status" value="1"/>
</dbReference>